<feature type="region of interest" description="Disordered" evidence="12">
    <location>
        <begin position="54"/>
        <end position="85"/>
    </location>
</feature>
<accession>A0A484NIZ7</accession>
<dbReference type="InterPro" id="IPR041577">
    <property type="entry name" value="RT_RNaseH_2"/>
</dbReference>
<feature type="domain" description="Reverse transcriptase" evidence="13">
    <location>
        <begin position="214"/>
        <end position="270"/>
    </location>
</feature>
<keyword evidence="3" id="KW-0064">Aspartyl protease</keyword>
<keyword evidence="2" id="KW-0479">Metal-binding</keyword>
<dbReference type="InterPro" id="IPR056924">
    <property type="entry name" value="SH3_Tf2-1"/>
</dbReference>
<dbReference type="InterPro" id="IPR043128">
    <property type="entry name" value="Rev_trsase/Diguanyl_cyclase"/>
</dbReference>
<dbReference type="GO" id="GO:0006508">
    <property type="term" value="P:proteolysis"/>
    <property type="evidence" value="ECO:0007669"/>
    <property type="project" value="UniProtKB-KW"/>
</dbReference>
<evidence type="ECO:0000256" key="10">
    <source>
        <dbReference type="ARBA" id="ARBA00023172"/>
    </source>
</evidence>
<sequence>MSGDESPSSPSHVNQALDDMRLAIQNLALEIRTSRQDHQALAQCVDALFEPRGFNPPTPRGGFHIPPTGPRRPPPGFPPEGAHDALTPKVRFDAPKFNGSDPAGWVFKVQSYFDYFRTPEDVRLRLVGLLFESPASDWFLYQYNNNCITTWPAFLEAVKQRFDPSHYEDYMGLLCKLQQRTSVIDYQAEFERLLNKITGVPEATLVSIYVAGFRRFVIVFFDDILIYSPSVELHGSHLRVTLDILATHHFFVKLEKCTFCRDTVPYLGHMVANGELRADPSKLEAMAQWPVPRTVKSLRGFLGLTGYYRRFIRSYAMITAPLTSLLQKNSFVWTPDADKAFQNLKAVMISPPVLRLPDFHEVFVLETDASSEGVGAVLRQQGHPITFYSKKLGPRRRLTSTYHKELYAIVEAVHKWRQYLLGREFVIRTDQKSLKELLFQIVQTPEQQFYIRKLMGFKFRIEYKRGATNRAADALSRRDNDEDPAVLFQHYAQPLPTILHQIRAENATDPDLVELHAAASTGTLPAPYIIHDGVLYYHHRICLRKNSALKSPILTEFHASPSAGHPGVERTFRRVAGVFFWPHMRRDVRAFVEACSTCQATKYLTQRPAGIKMTAFRALYGHEPPSLVPYTVGTSKVQAVDSYLQERGEILRHLKHNLRSMQQQMAASANRHRRHVEFQVGDLVLLRLQPHRQFSVAKHRSAKLARLYYGPFPVVERVGQVAYKLQLPDGSKIHNVFHVSLLRPYISDSSTPPISTLPSEFHEGAPLSVPQRAVDTRKVLVQGALQEQWLVVWSDGSLVDATWEPVDYLKTKYPDLVLEDKDALVGEADDTPQQGAS</sequence>
<dbReference type="InterPro" id="IPR050951">
    <property type="entry name" value="Retrovirus_Pol_polyprotein"/>
</dbReference>
<evidence type="ECO:0000256" key="11">
    <source>
        <dbReference type="ARBA" id="ARBA00023268"/>
    </source>
</evidence>
<dbReference type="Gene3D" id="1.10.340.70">
    <property type="match status" value="1"/>
</dbReference>
<keyword evidence="5" id="KW-0460">Magnesium</keyword>
<organism evidence="17 18">
    <name type="scientific">Cuscuta campestris</name>
    <dbReference type="NCBI Taxonomy" id="132261"/>
    <lineage>
        <taxon>Eukaryota</taxon>
        <taxon>Viridiplantae</taxon>
        <taxon>Streptophyta</taxon>
        <taxon>Embryophyta</taxon>
        <taxon>Tracheophyta</taxon>
        <taxon>Spermatophyta</taxon>
        <taxon>Magnoliopsida</taxon>
        <taxon>eudicotyledons</taxon>
        <taxon>Gunneridae</taxon>
        <taxon>Pentapetalae</taxon>
        <taxon>asterids</taxon>
        <taxon>lamiids</taxon>
        <taxon>Solanales</taxon>
        <taxon>Convolvulaceae</taxon>
        <taxon>Cuscuteae</taxon>
        <taxon>Cuscuta</taxon>
        <taxon>Cuscuta subgen. Grammica</taxon>
        <taxon>Cuscuta sect. Cleistogrammica</taxon>
    </lineage>
</organism>
<evidence type="ECO:0000256" key="4">
    <source>
        <dbReference type="ARBA" id="ARBA00022801"/>
    </source>
</evidence>
<dbReference type="GO" id="GO:0004190">
    <property type="term" value="F:aspartic-type endopeptidase activity"/>
    <property type="evidence" value="ECO:0007669"/>
    <property type="project" value="UniProtKB-KW"/>
</dbReference>
<gene>
    <name evidence="17" type="ORF">CCAM_LOCUS42729</name>
</gene>
<evidence type="ECO:0000259" key="13">
    <source>
        <dbReference type="Pfam" id="PF00078"/>
    </source>
</evidence>
<keyword evidence="10" id="KW-0233">DNA recombination</keyword>
<dbReference type="Pfam" id="PF17921">
    <property type="entry name" value="Integrase_H2C2"/>
    <property type="match status" value="1"/>
</dbReference>
<feature type="compositionally biased region" description="Pro residues" evidence="12">
    <location>
        <begin position="67"/>
        <end position="78"/>
    </location>
</feature>
<dbReference type="Pfam" id="PF24626">
    <property type="entry name" value="SH3_Tf2-1"/>
    <property type="match status" value="1"/>
</dbReference>
<evidence type="ECO:0000313" key="18">
    <source>
        <dbReference type="Proteomes" id="UP000595140"/>
    </source>
</evidence>
<dbReference type="PANTHER" id="PTHR37984">
    <property type="entry name" value="PROTEIN CBG26694"/>
    <property type="match status" value="1"/>
</dbReference>
<evidence type="ECO:0000256" key="5">
    <source>
        <dbReference type="ARBA" id="ARBA00022842"/>
    </source>
</evidence>
<dbReference type="InterPro" id="IPR000477">
    <property type="entry name" value="RT_dom"/>
</dbReference>
<evidence type="ECO:0000259" key="15">
    <source>
        <dbReference type="Pfam" id="PF17921"/>
    </source>
</evidence>
<evidence type="ECO:0000259" key="14">
    <source>
        <dbReference type="Pfam" id="PF17919"/>
    </source>
</evidence>
<evidence type="ECO:0000259" key="16">
    <source>
        <dbReference type="Pfam" id="PF24626"/>
    </source>
</evidence>
<proteinExistence type="predicted"/>
<evidence type="ECO:0000256" key="12">
    <source>
        <dbReference type="SAM" id="MobiDB-lite"/>
    </source>
</evidence>
<dbReference type="InterPro" id="IPR041588">
    <property type="entry name" value="Integrase_H2C2"/>
</dbReference>
<dbReference type="Pfam" id="PF17919">
    <property type="entry name" value="RT_RNaseH_2"/>
    <property type="match status" value="1"/>
</dbReference>
<keyword evidence="9" id="KW-0238">DNA-binding</keyword>
<protein>
    <recommendedName>
        <fullName evidence="19">Chromo domain-containing protein</fullName>
    </recommendedName>
</protein>
<evidence type="ECO:0000256" key="1">
    <source>
        <dbReference type="ARBA" id="ARBA00022670"/>
    </source>
</evidence>
<dbReference type="GO" id="GO:0006310">
    <property type="term" value="P:DNA recombination"/>
    <property type="evidence" value="ECO:0007669"/>
    <property type="project" value="UniProtKB-KW"/>
</dbReference>
<evidence type="ECO:0000256" key="9">
    <source>
        <dbReference type="ARBA" id="ARBA00023125"/>
    </source>
</evidence>
<evidence type="ECO:0000256" key="7">
    <source>
        <dbReference type="ARBA" id="ARBA00022918"/>
    </source>
</evidence>
<dbReference type="FunFam" id="1.10.340.70:FF:000001">
    <property type="entry name" value="Retrovirus-related Pol polyprotein from transposon gypsy-like Protein"/>
    <property type="match status" value="1"/>
</dbReference>
<feature type="domain" description="Reverse transcriptase/retrotransposon-derived protein RNase H-like" evidence="14">
    <location>
        <begin position="333"/>
        <end position="427"/>
    </location>
</feature>
<feature type="domain" description="Integrase zinc-binding" evidence="15">
    <location>
        <begin position="547"/>
        <end position="602"/>
    </location>
</feature>
<keyword evidence="1" id="KW-0645">Protease</keyword>
<keyword evidence="18" id="KW-1185">Reference proteome</keyword>
<dbReference type="Gene3D" id="3.30.70.270">
    <property type="match status" value="2"/>
</dbReference>
<evidence type="ECO:0000256" key="8">
    <source>
        <dbReference type="ARBA" id="ARBA00022932"/>
    </source>
</evidence>
<dbReference type="CDD" id="cd09274">
    <property type="entry name" value="RNase_HI_RT_Ty3"/>
    <property type="match status" value="1"/>
</dbReference>
<dbReference type="EMBL" id="OOIL02006718">
    <property type="protein sequence ID" value="VFR00954.1"/>
    <property type="molecule type" value="Genomic_DNA"/>
</dbReference>
<dbReference type="Proteomes" id="UP000595140">
    <property type="component" value="Unassembled WGS sequence"/>
</dbReference>
<keyword evidence="8" id="KW-0239">DNA-directed DNA polymerase</keyword>
<evidence type="ECO:0000256" key="2">
    <source>
        <dbReference type="ARBA" id="ARBA00022723"/>
    </source>
</evidence>
<dbReference type="InterPro" id="IPR016197">
    <property type="entry name" value="Chromo-like_dom_sf"/>
</dbReference>
<dbReference type="GO" id="GO:0003887">
    <property type="term" value="F:DNA-directed DNA polymerase activity"/>
    <property type="evidence" value="ECO:0007669"/>
    <property type="project" value="UniProtKB-KW"/>
</dbReference>
<keyword evidence="4" id="KW-0378">Hydrolase</keyword>
<dbReference type="FunFam" id="3.30.70.270:FF:000020">
    <property type="entry name" value="Transposon Tf2-6 polyprotein-like Protein"/>
    <property type="match status" value="1"/>
</dbReference>
<dbReference type="GO" id="GO:0046872">
    <property type="term" value="F:metal ion binding"/>
    <property type="evidence" value="ECO:0007669"/>
    <property type="project" value="UniProtKB-KW"/>
</dbReference>
<dbReference type="GO" id="GO:0003964">
    <property type="term" value="F:RNA-directed DNA polymerase activity"/>
    <property type="evidence" value="ECO:0007669"/>
    <property type="project" value="UniProtKB-KW"/>
</dbReference>
<dbReference type="GO" id="GO:0015074">
    <property type="term" value="P:DNA integration"/>
    <property type="evidence" value="ECO:0007669"/>
    <property type="project" value="UniProtKB-KW"/>
</dbReference>
<evidence type="ECO:0008006" key="19">
    <source>
        <dbReference type="Google" id="ProtNLM"/>
    </source>
</evidence>
<dbReference type="SUPFAM" id="SSF56672">
    <property type="entry name" value="DNA/RNA polymerases"/>
    <property type="match status" value="1"/>
</dbReference>
<dbReference type="GO" id="GO:0003677">
    <property type="term" value="F:DNA binding"/>
    <property type="evidence" value="ECO:0007669"/>
    <property type="project" value="UniProtKB-KW"/>
</dbReference>
<keyword evidence="11" id="KW-0511">Multifunctional enzyme</keyword>
<reference evidence="17 18" key="1">
    <citation type="submission" date="2018-04" db="EMBL/GenBank/DDBJ databases">
        <authorList>
            <person name="Vogel A."/>
        </authorList>
    </citation>
    <scope>NUCLEOTIDE SEQUENCE [LARGE SCALE GENOMIC DNA]</scope>
</reference>
<evidence type="ECO:0000313" key="17">
    <source>
        <dbReference type="EMBL" id="VFR00954.1"/>
    </source>
</evidence>
<keyword evidence="8" id="KW-0548">Nucleotidyltransferase</keyword>
<evidence type="ECO:0000256" key="3">
    <source>
        <dbReference type="ARBA" id="ARBA00022750"/>
    </source>
</evidence>
<dbReference type="Pfam" id="PF00078">
    <property type="entry name" value="RVT_1"/>
    <property type="match status" value="1"/>
</dbReference>
<dbReference type="OrthoDB" id="407598at2759"/>
<evidence type="ECO:0000256" key="6">
    <source>
        <dbReference type="ARBA" id="ARBA00022908"/>
    </source>
</evidence>
<dbReference type="InterPro" id="IPR043502">
    <property type="entry name" value="DNA/RNA_pol_sf"/>
</dbReference>
<keyword evidence="6" id="KW-0229">DNA integration</keyword>
<dbReference type="SUPFAM" id="SSF54160">
    <property type="entry name" value="Chromo domain-like"/>
    <property type="match status" value="1"/>
</dbReference>
<keyword evidence="7" id="KW-0695">RNA-directed DNA polymerase</keyword>
<dbReference type="AlphaFoldDB" id="A0A484NIZ7"/>
<name>A0A484NIZ7_9ASTE</name>
<feature type="domain" description="Tf2-1-like SH3-like" evidence="16">
    <location>
        <begin position="681"/>
        <end position="745"/>
    </location>
</feature>
<keyword evidence="8" id="KW-0808">Transferase</keyword>
<dbReference type="PANTHER" id="PTHR37984:SF5">
    <property type="entry name" value="PROTEIN NYNRIN-LIKE"/>
    <property type="match status" value="1"/>
</dbReference>